<dbReference type="GO" id="GO:0005829">
    <property type="term" value="C:cytosol"/>
    <property type="evidence" value="ECO:0007669"/>
    <property type="project" value="TreeGrafter"/>
</dbReference>
<dbReference type="InterPro" id="IPR052341">
    <property type="entry name" value="LOG_family_nucleotidases"/>
</dbReference>
<dbReference type="Gene3D" id="3.40.50.450">
    <property type="match status" value="1"/>
</dbReference>
<dbReference type="AlphaFoldDB" id="A0A832D0U4"/>
<dbReference type="InterPro" id="IPR005269">
    <property type="entry name" value="LOG"/>
</dbReference>
<dbReference type="NCBIfam" id="TIGR00730">
    <property type="entry name" value="Rossman fold protein, TIGR00730 family"/>
    <property type="match status" value="1"/>
</dbReference>
<dbReference type="EMBL" id="DSVI01000007">
    <property type="protein sequence ID" value="HGT47523.1"/>
    <property type="molecule type" value="Genomic_DNA"/>
</dbReference>
<dbReference type="PANTHER" id="PTHR43393">
    <property type="entry name" value="CYTOKININ RIBOSIDE 5'-MONOPHOSPHATE PHOSPHORIBOHYDROLASE"/>
    <property type="match status" value="1"/>
</dbReference>
<comment type="similarity">
    <text evidence="2">Belongs to the LOG family.</text>
</comment>
<evidence type="ECO:0000256" key="1">
    <source>
        <dbReference type="ARBA" id="ARBA00000274"/>
    </source>
</evidence>
<dbReference type="GO" id="GO:0008714">
    <property type="term" value="F:AMP nucleosidase activity"/>
    <property type="evidence" value="ECO:0007669"/>
    <property type="project" value="UniProtKB-EC"/>
</dbReference>
<dbReference type="InterPro" id="IPR031100">
    <property type="entry name" value="LOG_fam"/>
</dbReference>
<dbReference type="EC" id="3.2.2.n1" evidence="2"/>
<dbReference type="Pfam" id="PF03641">
    <property type="entry name" value="Lysine_decarbox"/>
    <property type="match status" value="1"/>
</dbReference>
<accession>A0A832D0U4</accession>
<proteinExistence type="inferred from homology"/>
<evidence type="ECO:0000256" key="2">
    <source>
        <dbReference type="RuleBase" id="RU363015"/>
    </source>
</evidence>
<protein>
    <recommendedName>
        <fullName evidence="2">Cytokinin riboside 5'-monophosphate phosphoribohydrolase</fullName>
        <ecNumber evidence="2">3.2.2.n1</ecNumber>
    </recommendedName>
</protein>
<dbReference type="GO" id="GO:0009691">
    <property type="term" value="P:cytokinin biosynthetic process"/>
    <property type="evidence" value="ECO:0007669"/>
    <property type="project" value="UniProtKB-UniRule"/>
</dbReference>
<comment type="caution">
    <text evidence="3">The sequence shown here is derived from an EMBL/GenBank/DDBJ whole genome shotgun (WGS) entry which is preliminary data.</text>
</comment>
<comment type="catalytic activity">
    <reaction evidence="1">
        <text>AMP + H2O = D-ribose 5-phosphate + adenine</text>
        <dbReference type="Rhea" id="RHEA:20129"/>
        <dbReference type="ChEBI" id="CHEBI:15377"/>
        <dbReference type="ChEBI" id="CHEBI:16708"/>
        <dbReference type="ChEBI" id="CHEBI:78346"/>
        <dbReference type="ChEBI" id="CHEBI:456215"/>
        <dbReference type="EC" id="3.2.2.4"/>
    </reaction>
</comment>
<dbReference type="SUPFAM" id="SSF102405">
    <property type="entry name" value="MCP/YpsA-like"/>
    <property type="match status" value="1"/>
</dbReference>
<keyword evidence="2" id="KW-0203">Cytokinin biosynthesis</keyword>
<evidence type="ECO:0000313" key="3">
    <source>
        <dbReference type="EMBL" id="HGT47523.1"/>
    </source>
</evidence>
<keyword evidence="2" id="KW-0378">Hydrolase</keyword>
<name>A0A832D0U4_9BACT</name>
<organism evidence="3">
    <name type="scientific">Ignavibacterium album</name>
    <dbReference type="NCBI Taxonomy" id="591197"/>
    <lineage>
        <taxon>Bacteria</taxon>
        <taxon>Pseudomonadati</taxon>
        <taxon>Ignavibacteriota</taxon>
        <taxon>Ignavibacteria</taxon>
        <taxon>Ignavibacteriales</taxon>
        <taxon>Ignavibacteriaceae</taxon>
        <taxon>Ignavibacterium</taxon>
    </lineage>
</organism>
<sequence length="285" mass="33022">MAKIIKPPKAYQNPEFISSSDARIIRILAEYLEPQARFKKHKIMDTIVFFGSARLKSRKDALAELNKFKSMNPKAPGFAKELRQAQKMLEMSKYYEDAVELSRRLTEWSMNLETNANRFIICTGGGPGIMEAANKGAKKAGGYSIGLNISIPFEQFVNTYVTKELSFEFHYFFMRKFWFAYLSKALIVFPGGFGTMDEFFEILTLIQTEKIRKKLALVVYDEKYWKSVINFDMLIEHGVISETDLDLFYFCNDVDTAFKTVTSHLEKYFLKEKETTLIEPKINIK</sequence>
<dbReference type="PANTHER" id="PTHR43393:SF3">
    <property type="entry name" value="LYSINE DECARBOXYLASE-LIKE PROTEIN"/>
    <property type="match status" value="1"/>
</dbReference>
<reference evidence="3" key="1">
    <citation type="journal article" date="2020" name="mSystems">
        <title>Genome- and Community-Level Interaction Insights into Carbon Utilization and Element Cycling Functions of Hydrothermarchaeota in Hydrothermal Sediment.</title>
        <authorList>
            <person name="Zhou Z."/>
            <person name="Liu Y."/>
            <person name="Xu W."/>
            <person name="Pan J."/>
            <person name="Luo Z.H."/>
            <person name="Li M."/>
        </authorList>
    </citation>
    <scope>NUCLEOTIDE SEQUENCE [LARGE SCALE GENOMIC DNA]</scope>
    <source>
        <strain evidence="3">SpSt-500</strain>
    </source>
</reference>
<gene>
    <name evidence="3" type="ORF">ENS56_05780</name>
</gene>